<name>A0A2T7EHU1_9POAL</name>
<reference evidence="2 3" key="1">
    <citation type="submission" date="2018-04" db="EMBL/GenBank/DDBJ databases">
        <title>WGS assembly of Panicum hallii var. hallii HAL2.</title>
        <authorList>
            <person name="Lovell J."/>
            <person name="Jenkins J."/>
            <person name="Lowry D."/>
            <person name="Mamidi S."/>
            <person name="Sreedasyam A."/>
            <person name="Weng X."/>
            <person name="Barry K."/>
            <person name="Bonette J."/>
            <person name="Campitelli B."/>
            <person name="Daum C."/>
            <person name="Gordon S."/>
            <person name="Gould B."/>
            <person name="Lipzen A."/>
            <person name="MacQueen A."/>
            <person name="Palacio-Mejia J."/>
            <person name="Plott C."/>
            <person name="Shakirov E."/>
            <person name="Shu S."/>
            <person name="Yoshinaga Y."/>
            <person name="Zane M."/>
            <person name="Rokhsar D."/>
            <person name="Grimwood J."/>
            <person name="Schmutz J."/>
            <person name="Juenger T."/>
        </authorList>
    </citation>
    <scope>NUCLEOTIDE SEQUENCE [LARGE SCALE GENOMIC DNA]</scope>
    <source>
        <strain evidence="3">cv. HAL2</strain>
    </source>
</reference>
<dbReference type="Gramene" id="PUZ67390">
    <property type="protein sequence ID" value="PUZ67390"/>
    <property type="gene ID" value="GQ55_3G430800"/>
</dbReference>
<evidence type="ECO:0000313" key="3">
    <source>
        <dbReference type="Proteomes" id="UP000244336"/>
    </source>
</evidence>
<keyword evidence="3" id="KW-1185">Reference proteome</keyword>
<evidence type="ECO:0008006" key="4">
    <source>
        <dbReference type="Google" id="ProtNLM"/>
    </source>
</evidence>
<dbReference type="EMBL" id="CM009751">
    <property type="protein sequence ID" value="PUZ67390.1"/>
    <property type="molecule type" value="Genomic_DNA"/>
</dbReference>
<organism evidence="2 3">
    <name type="scientific">Panicum hallii var. hallii</name>
    <dbReference type="NCBI Taxonomy" id="1504633"/>
    <lineage>
        <taxon>Eukaryota</taxon>
        <taxon>Viridiplantae</taxon>
        <taxon>Streptophyta</taxon>
        <taxon>Embryophyta</taxon>
        <taxon>Tracheophyta</taxon>
        <taxon>Spermatophyta</taxon>
        <taxon>Magnoliopsida</taxon>
        <taxon>Liliopsida</taxon>
        <taxon>Poales</taxon>
        <taxon>Poaceae</taxon>
        <taxon>PACMAD clade</taxon>
        <taxon>Panicoideae</taxon>
        <taxon>Panicodae</taxon>
        <taxon>Paniceae</taxon>
        <taxon>Panicinae</taxon>
        <taxon>Panicum</taxon>
        <taxon>Panicum sect. Panicum</taxon>
    </lineage>
</organism>
<accession>A0A2T7EHU1</accession>
<dbReference type="Proteomes" id="UP000244336">
    <property type="component" value="Chromosome 3"/>
</dbReference>
<proteinExistence type="predicted"/>
<dbReference type="SUPFAM" id="SSF101148">
    <property type="entry name" value="Plant invertase/pectin methylesterase inhibitor"/>
    <property type="match status" value="1"/>
</dbReference>
<feature type="compositionally biased region" description="Low complexity" evidence="1">
    <location>
        <begin position="152"/>
        <end position="162"/>
    </location>
</feature>
<evidence type="ECO:0000313" key="2">
    <source>
        <dbReference type="EMBL" id="PUZ67390.1"/>
    </source>
</evidence>
<gene>
    <name evidence="2" type="ORF">GQ55_3G430800</name>
</gene>
<dbReference type="InterPro" id="IPR035513">
    <property type="entry name" value="Invertase/methylesterase_inhib"/>
</dbReference>
<dbReference type="OrthoDB" id="773737at2759"/>
<dbReference type="AlphaFoldDB" id="A0A2T7EHU1"/>
<feature type="region of interest" description="Disordered" evidence="1">
    <location>
        <begin position="136"/>
        <end position="162"/>
    </location>
</feature>
<protein>
    <recommendedName>
        <fullName evidence="4">Pectinesterase inhibitor domain-containing protein</fullName>
    </recommendedName>
</protein>
<sequence length="162" mass="16274">MDSSSLLLYRRPPPHALPRLFFSIAGAYIAPGSSPPAHAAVGSFPPAHAAAVSSPPAHTAAILVLLLFASAGAGEAAATAALDEVCGRLGSYYVTPALCVSALCADPSAPCRDARDAPAVATLAARLVADNATAARDNIEKLSSPPPRRPPRAAVARAASST</sequence>
<evidence type="ECO:0000256" key="1">
    <source>
        <dbReference type="SAM" id="MobiDB-lite"/>
    </source>
</evidence>